<proteinExistence type="predicted"/>
<dbReference type="GO" id="GO:0031177">
    <property type="term" value="F:phosphopantetheine binding"/>
    <property type="evidence" value="ECO:0007669"/>
    <property type="project" value="TreeGrafter"/>
</dbReference>
<dbReference type="SUPFAM" id="SSF52777">
    <property type="entry name" value="CoA-dependent acyltransferases"/>
    <property type="match status" value="2"/>
</dbReference>
<evidence type="ECO:0008006" key="3">
    <source>
        <dbReference type="Google" id="ProtNLM"/>
    </source>
</evidence>
<organism evidence="1 2">
    <name type="scientific">Nonomuraea jabiensis</name>
    <dbReference type="NCBI Taxonomy" id="882448"/>
    <lineage>
        <taxon>Bacteria</taxon>
        <taxon>Bacillati</taxon>
        <taxon>Actinomycetota</taxon>
        <taxon>Actinomycetes</taxon>
        <taxon>Streptosporangiales</taxon>
        <taxon>Streptosporangiaceae</taxon>
        <taxon>Nonomuraea</taxon>
    </lineage>
</organism>
<comment type="caution">
    <text evidence="1">The sequence shown here is derived from an EMBL/GenBank/DDBJ whole genome shotgun (WGS) entry which is preliminary data.</text>
</comment>
<sequence length="452" mass="48825">MADPGAPAGRDGPLTWGQQDIWRAVLAAAPQERYLNIARVFAAPKRPVTVERAALALERLVARHESLRTRLTGSREAPLQRVWPSASPPYEVVEAGPVEPGPVGSVAVGSVAVGSVAVGSVAVEAGPVGAALAEEVGERLAAEPFAYWEEWPLRVAFVVAGGYVRHIVLVLCHLAADGHAAELVVKDFRLLLLRDSLPLLRSATPRELAAWQHSPEGRRVSGEAIGFWLEEYARMDPVPASAYVPGEPRFVEATMRSPALAAAVQEVAARNRVSSSTVLLAGAMRLAGRLTGQRFCGMRVIVNNRFAAGRRDVVSTISQEALVVLDLRTESFDALVRQAWGTALRAYRQAQYDPYAMEEAVTRVGPGIRSFGCFNDQRLVQEDGQVAALEGKTEVARTDAMDRNICDFRLHVGGEPGRMEVSCYADTALLPPPGIEQYLLDLEGLIVEAART</sequence>
<dbReference type="GO" id="GO:0047527">
    <property type="term" value="F:2,3-dihydroxybenzoate-serine ligase activity"/>
    <property type="evidence" value="ECO:0007669"/>
    <property type="project" value="TreeGrafter"/>
</dbReference>
<evidence type="ECO:0000313" key="1">
    <source>
        <dbReference type="EMBL" id="MBB5780733.1"/>
    </source>
</evidence>
<keyword evidence="2" id="KW-1185">Reference proteome</keyword>
<dbReference type="AlphaFoldDB" id="A0A7W9LEI3"/>
<dbReference type="Proteomes" id="UP000579153">
    <property type="component" value="Unassembled WGS sequence"/>
</dbReference>
<accession>A0A7W9LEI3</accession>
<dbReference type="GO" id="GO:0043041">
    <property type="term" value="P:amino acid activation for nonribosomal peptide biosynthetic process"/>
    <property type="evidence" value="ECO:0007669"/>
    <property type="project" value="TreeGrafter"/>
</dbReference>
<dbReference type="PANTHER" id="PTHR45527:SF1">
    <property type="entry name" value="FATTY ACID SYNTHASE"/>
    <property type="match status" value="1"/>
</dbReference>
<dbReference type="Gene3D" id="3.30.559.10">
    <property type="entry name" value="Chloramphenicol acetyltransferase-like domain"/>
    <property type="match status" value="1"/>
</dbReference>
<dbReference type="GO" id="GO:0005829">
    <property type="term" value="C:cytosol"/>
    <property type="evidence" value="ECO:0007669"/>
    <property type="project" value="TreeGrafter"/>
</dbReference>
<dbReference type="EMBL" id="JACHMB010000001">
    <property type="protein sequence ID" value="MBB5780733.1"/>
    <property type="molecule type" value="Genomic_DNA"/>
</dbReference>
<protein>
    <recommendedName>
        <fullName evidence="3">Condensation domain-containing protein</fullName>
    </recommendedName>
</protein>
<dbReference type="Gene3D" id="3.30.559.30">
    <property type="entry name" value="Nonribosomal peptide synthetase, condensation domain"/>
    <property type="match status" value="1"/>
</dbReference>
<evidence type="ECO:0000313" key="2">
    <source>
        <dbReference type="Proteomes" id="UP000579153"/>
    </source>
</evidence>
<dbReference type="GO" id="GO:0009366">
    <property type="term" value="C:enterobactin synthetase complex"/>
    <property type="evidence" value="ECO:0007669"/>
    <property type="project" value="TreeGrafter"/>
</dbReference>
<reference evidence="1 2" key="1">
    <citation type="submission" date="2020-08" db="EMBL/GenBank/DDBJ databases">
        <title>Sequencing the genomes of 1000 actinobacteria strains.</title>
        <authorList>
            <person name="Klenk H.-P."/>
        </authorList>
    </citation>
    <scope>NUCLEOTIDE SEQUENCE [LARGE SCALE GENOMIC DNA]</scope>
    <source>
        <strain evidence="1 2">DSM 45507</strain>
    </source>
</reference>
<dbReference type="RefSeq" id="WP_185074150.1">
    <property type="nucleotide sequence ID" value="NZ_JACHMB010000001.1"/>
</dbReference>
<dbReference type="InterPro" id="IPR023213">
    <property type="entry name" value="CAT-like_dom_sf"/>
</dbReference>
<dbReference type="GO" id="GO:0009239">
    <property type="term" value="P:enterobactin biosynthetic process"/>
    <property type="evidence" value="ECO:0007669"/>
    <property type="project" value="TreeGrafter"/>
</dbReference>
<gene>
    <name evidence="1" type="ORF">HD596_007489</name>
</gene>
<name>A0A7W9LEI3_9ACTN</name>
<dbReference type="PANTHER" id="PTHR45527">
    <property type="entry name" value="NONRIBOSOMAL PEPTIDE SYNTHETASE"/>
    <property type="match status" value="1"/>
</dbReference>